<dbReference type="PANTHER" id="PTHR43806:SF11">
    <property type="entry name" value="CEREVISIN-RELATED"/>
    <property type="match status" value="1"/>
</dbReference>
<dbReference type="Pfam" id="PF00082">
    <property type="entry name" value="Peptidase_S8"/>
    <property type="match status" value="1"/>
</dbReference>
<dbReference type="PRINTS" id="PR00723">
    <property type="entry name" value="SUBTILISIN"/>
</dbReference>
<feature type="signal peptide" evidence="7">
    <location>
        <begin position="1"/>
        <end position="29"/>
    </location>
</feature>
<dbReference type="InterPro" id="IPR000209">
    <property type="entry name" value="Peptidase_S8/S53_dom"/>
</dbReference>
<dbReference type="InterPro" id="IPR050131">
    <property type="entry name" value="Peptidase_S8_subtilisin-like"/>
</dbReference>
<dbReference type="GO" id="GO:0006508">
    <property type="term" value="P:proteolysis"/>
    <property type="evidence" value="ECO:0007669"/>
    <property type="project" value="UniProtKB-KW"/>
</dbReference>
<dbReference type="PROSITE" id="PS51892">
    <property type="entry name" value="SUBTILASE"/>
    <property type="match status" value="1"/>
</dbReference>
<dbReference type="RefSeq" id="WP_222874631.1">
    <property type="nucleotide sequence ID" value="NZ_AP023361.1"/>
</dbReference>
<protein>
    <recommendedName>
        <fullName evidence="8">Peptidase S8/S53 domain-containing protein</fullName>
    </recommendedName>
</protein>
<evidence type="ECO:0000259" key="8">
    <source>
        <dbReference type="Pfam" id="PF00082"/>
    </source>
</evidence>
<organism evidence="9 10">
    <name type="scientific">Terrihabitans soli</name>
    <dbReference type="NCBI Taxonomy" id="708113"/>
    <lineage>
        <taxon>Bacteria</taxon>
        <taxon>Pseudomonadati</taxon>
        <taxon>Pseudomonadota</taxon>
        <taxon>Alphaproteobacteria</taxon>
        <taxon>Hyphomicrobiales</taxon>
        <taxon>Terrihabitans</taxon>
    </lineage>
</organism>
<dbReference type="InterPro" id="IPR015500">
    <property type="entry name" value="Peptidase_S8_subtilisin-rel"/>
</dbReference>
<dbReference type="Proteomes" id="UP000515317">
    <property type="component" value="Chromosome"/>
</dbReference>
<feature type="active site" description="Charge relay system" evidence="5">
    <location>
        <position position="433"/>
    </location>
</feature>
<evidence type="ECO:0000313" key="9">
    <source>
        <dbReference type="EMBL" id="BCJ90946.1"/>
    </source>
</evidence>
<feature type="active site" description="Charge relay system" evidence="5">
    <location>
        <position position="280"/>
    </location>
</feature>
<comment type="similarity">
    <text evidence="1 5">Belongs to the peptidase S8 family.</text>
</comment>
<feature type="region of interest" description="Disordered" evidence="6">
    <location>
        <begin position="497"/>
        <end position="530"/>
    </location>
</feature>
<dbReference type="KEGG" id="tso:IZ6_16810"/>
<evidence type="ECO:0000256" key="5">
    <source>
        <dbReference type="PROSITE-ProRule" id="PRU01240"/>
    </source>
</evidence>
<dbReference type="PANTHER" id="PTHR43806">
    <property type="entry name" value="PEPTIDASE S8"/>
    <property type="match status" value="1"/>
</dbReference>
<feature type="domain" description="Peptidase S8/S53" evidence="8">
    <location>
        <begin position="241"/>
        <end position="481"/>
    </location>
</feature>
<accession>A0A6S6QNF8</accession>
<dbReference type="AlphaFoldDB" id="A0A6S6QNF8"/>
<dbReference type="EMBL" id="AP023361">
    <property type="protein sequence ID" value="BCJ90946.1"/>
    <property type="molecule type" value="Genomic_DNA"/>
</dbReference>
<dbReference type="InterPro" id="IPR036852">
    <property type="entry name" value="Peptidase_S8/S53_dom_sf"/>
</dbReference>
<name>A0A6S6QNF8_9HYPH</name>
<dbReference type="Gene3D" id="3.40.50.200">
    <property type="entry name" value="Peptidase S8/S53 domain"/>
    <property type="match status" value="1"/>
</dbReference>
<evidence type="ECO:0000313" key="10">
    <source>
        <dbReference type="Proteomes" id="UP000515317"/>
    </source>
</evidence>
<dbReference type="CDD" id="cd05561">
    <property type="entry name" value="Peptidases_S8_4"/>
    <property type="match status" value="1"/>
</dbReference>
<sequence length="530" mass="54860">MNAVTVLIRAALAAAIAAPIGIAFTSVSASDAKAQFSANFGFGGGHFLSQNQGRSRGGGGSGKGGDRFHTDKCYAGLADFCRPKIKVIPQVDTYYYPPEYYEEPMGAPTKKPVKQAKPKKTPEKAGGTPPVARRDFVPNEVLVEVPLSTPESEVDALASAQGIQKLGSTEISLLNTRIYRWRIPNGRPVDQVVAAISADSRVAGAHYNRLFALQQAANNSVPPQYATTKLKLPEAHTVTRGENVLVAVIDSGADTSHPDLKGSFVETFDAVGGKFEPHAHGTGMTGAIVGHGNLQGVAPGARILNVRAFSPTGKTQDGTTFDVVRGMDWAASKGARVFNLSFAGPKDELMSRVIKAAIARGIVVVAAAGNAGPKSPPLYPGAEPGVIAVTSTDATDGVTTFANRGTYLTVAAPGVDILVAAPKKAYAISSGTSISAAYVSGMAALMIARNPNTTPKEVLTVLVGTAKDLGIKGRDKDFGAGLVDSVAALETMEPTPMISNATPPATPMTPPAANAANPTRAGFSTSTTPR</sequence>
<evidence type="ECO:0000256" key="3">
    <source>
        <dbReference type="ARBA" id="ARBA00022801"/>
    </source>
</evidence>
<evidence type="ECO:0000256" key="6">
    <source>
        <dbReference type="SAM" id="MobiDB-lite"/>
    </source>
</evidence>
<evidence type="ECO:0000256" key="7">
    <source>
        <dbReference type="SAM" id="SignalP"/>
    </source>
</evidence>
<keyword evidence="4 5" id="KW-0720">Serine protease</keyword>
<gene>
    <name evidence="9" type="ORF">IZ6_16810</name>
</gene>
<keyword evidence="7" id="KW-0732">Signal</keyword>
<feature type="active site" description="Charge relay system" evidence="5">
    <location>
        <position position="250"/>
    </location>
</feature>
<reference evidence="9 10" key="1">
    <citation type="submission" date="2020-08" db="EMBL/GenBank/DDBJ databases">
        <title>Genome sequence of Rhizobiales bacterium strain IZ6.</title>
        <authorList>
            <person name="Nakai R."/>
            <person name="Naganuma T."/>
        </authorList>
    </citation>
    <scope>NUCLEOTIDE SEQUENCE [LARGE SCALE GENOMIC DNA]</scope>
    <source>
        <strain evidence="9 10">IZ6</strain>
    </source>
</reference>
<evidence type="ECO:0000256" key="4">
    <source>
        <dbReference type="ARBA" id="ARBA00022825"/>
    </source>
</evidence>
<evidence type="ECO:0000256" key="1">
    <source>
        <dbReference type="ARBA" id="ARBA00011073"/>
    </source>
</evidence>
<feature type="region of interest" description="Disordered" evidence="6">
    <location>
        <begin position="106"/>
        <end position="133"/>
    </location>
</feature>
<evidence type="ECO:0000256" key="2">
    <source>
        <dbReference type="ARBA" id="ARBA00022670"/>
    </source>
</evidence>
<keyword evidence="10" id="KW-1185">Reference proteome</keyword>
<feature type="chain" id="PRO_5037460093" description="Peptidase S8/S53 domain-containing protein" evidence="7">
    <location>
        <begin position="30"/>
        <end position="530"/>
    </location>
</feature>
<dbReference type="GO" id="GO:0004252">
    <property type="term" value="F:serine-type endopeptidase activity"/>
    <property type="evidence" value="ECO:0007669"/>
    <property type="project" value="UniProtKB-UniRule"/>
</dbReference>
<keyword evidence="3 5" id="KW-0378">Hydrolase</keyword>
<proteinExistence type="inferred from homology"/>
<dbReference type="SUPFAM" id="SSF52743">
    <property type="entry name" value="Subtilisin-like"/>
    <property type="match status" value="1"/>
</dbReference>
<keyword evidence="2 5" id="KW-0645">Protease</keyword>